<feature type="signal peptide" evidence="14">
    <location>
        <begin position="1"/>
        <end position="21"/>
    </location>
</feature>
<keyword evidence="6" id="KW-0406">Ion transport</keyword>
<name>A0A366D1P5_9GAMM</name>
<organism evidence="17 18">
    <name type="scientific">Marinomonas aquiplantarum</name>
    <dbReference type="NCBI Taxonomy" id="491951"/>
    <lineage>
        <taxon>Bacteria</taxon>
        <taxon>Pseudomonadati</taxon>
        <taxon>Pseudomonadota</taxon>
        <taxon>Gammaproteobacteria</taxon>
        <taxon>Oceanospirillales</taxon>
        <taxon>Oceanospirillaceae</taxon>
        <taxon>Marinomonas</taxon>
    </lineage>
</organism>
<dbReference type="GO" id="GO:0015344">
    <property type="term" value="F:siderophore uptake transmembrane transporter activity"/>
    <property type="evidence" value="ECO:0007669"/>
    <property type="project" value="TreeGrafter"/>
</dbReference>
<evidence type="ECO:0000313" key="18">
    <source>
        <dbReference type="Proteomes" id="UP000252086"/>
    </source>
</evidence>
<dbReference type="SUPFAM" id="SSF56935">
    <property type="entry name" value="Porins"/>
    <property type="match status" value="1"/>
</dbReference>
<evidence type="ECO:0000313" key="17">
    <source>
        <dbReference type="EMBL" id="RBO83866.1"/>
    </source>
</evidence>
<comment type="caution">
    <text evidence="17">The sequence shown here is derived from an EMBL/GenBank/DDBJ whole genome shotgun (WGS) entry which is preliminary data.</text>
</comment>
<gene>
    <name evidence="17" type="ORF">DFP76_103140</name>
</gene>
<feature type="chain" id="PRO_5016991873" evidence="14">
    <location>
        <begin position="22"/>
        <end position="660"/>
    </location>
</feature>
<evidence type="ECO:0000256" key="7">
    <source>
        <dbReference type="ARBA" id="ARBA00023077"/>
    </source>
</evidence>
<dbReference type="PROSITE" id="PS52016">
    <property type="entry name" value="TONB_DEPENDENT_REC_3"/>
    <property type="match status" value="1"/>
</dbReference>
<dbReference type="InterPro" id="IPR036942">
    <property type="entry name" value="Beta-barrel_TonB_sf"/>
</dbReference>
<feature type="short sequence motif" description="TonB C-terminal box" evidence="12">
    <location>
        <begin position="643"/>
        <end position="660"/>
    </location>
</feature>
<evidence type="ECO:0000259" key="16">
    <source>
        <dbReference type="Pfam" id="PF07715"/>
    </source>
</evidence>
<feature type="domain" description="TonB-dependent receptor plug" evidence="16">
    <location>
        <begin position="52"/>
        <end position="160"/>
    </location>
</feature>
<dbReference type="GO" id="GO:0009279">
    <property type="term" value="C:cell outer membrane"/>
    <property type="evidence" value="ECO:0007669"/>
    <property type="project" value="UniProtKB-SubCell"/>
</dbReference>
<dbReference type="CDD" id="cd01347">
    <property type="entry name" value="ligand_gated_channel"/>
    <property type="match status" value="1"/>
</dbReference>
<dbReference type="AlphaFoldDB" id="A0A366D1P5"/>
<evidence type="ECO:0000256" key="5">
    <source>
        <dbReference type="ARBA" id="ARBA00022729"/>
    </source>
</evidence>
<dbReference type="GO" id="GO:0044718">
    <property type="term" value="P:siderophore transmembrane transport"/>
    <property type="evidence" value="ECO:0007669"/>
    <property type="project" value="TreeGrafter"/>
</dbReference>
<dbReference type="PANTHER" id="PTHR30069">
    <property type="entry name" value="TONB-DEPENDENT OUTER MEMBRANE RECEPTOR"/>
    <property type="match status" value="1"/>
</dbReference>
<evidence type="ECO:0000256" key="1">
    <source>
        <dbReference type="ARBA" id="ARBA00004571"/>
    </source>
</evidence>
<evidence type="ECO:0000256" key="4">
    <source>
        <dbReference type="ARBA" id="ARBA00022692"/>
    </source>
</evidence>
<feature type="short sequence motif" description="TonB box" evidence="11">
    <location>
        <begin position="40"/>
        <end position="46"/>
    </location>
</feature>
<evidence type="ECO:0000256" key="10">
    <source>
        <dbReference type="PROSITE-ProRule" id="PRU01360"/>
    </source>
</evidence>
<comment type="subcellular location">
    <subcellularLocation>
        <location evidence="1 10">Cell outer membrane</location>
        <topology evidence="1 10">Multi-pass membrane protein</topology>
    </subcellularLocation>
</comment>
<evidence type="ECO:0000256" key="3">
    <source>
        <dbReference type="ARBA" id="ARBA00022452"/>
    </source>
</evidence>
<evidence type="ECO:0000256" key="13">
    <source>
        <dbReference type="RuleBase" id="RU003357"/>
    </source>
</evidence>
<evidence type="ECO:0000256" key="12">
    <source>
        <dbReference type="PROSITE-ProRule" id="PRU10144"/>
    </source>
</evidence>
<sequence>MFAKKKLIVSMLATVPMMAFAASDEIENSLVEEDSTQLDTLVVTATMAAKKIEDIPAFATVITKDDIAQSTVSSVSDLLRETVGVNNLSDATGRDEIQIRGLDGEYTVLLVNGKRVSAGGAFDKGSDTDLNSVPLNSIERIEIIRGPMSVLYGADAIGGVVNIITKKPQEGAGWTGTANAEVRKIESGDGGDQYRLGVSGMGAINDKLALSVSVEDLSQKAWYADDESVGPLREKKNAQNLSSTLTWQAAENQEVEVDFGYNHDERPYQAYSDTAYREQEITRTDLAITHKGQWDWANTTAYIKREESDVYDYNSQYDDPQVHDGLEANNTYAKGYANKIIGIHTVMAGVDYQNEQLKNSYTLLDTGEYNVDQYGIFAQDEMSLTDKLVFTLGGRVDNHDIYGNNFSPKAYLVYNASKNLTLKGGVTKAFKAPDVSKLSEEYRTVSCGGSCTLAGNPDLEAETSVSYEFGVDYHTKSLSATATVFRNDIDNLIEREVGYDSSSNPVSAKWINVATAMTQGLELSGSTSLTEDLLLKANYTYLDTEAEDSDGLKTVLTGRPEHQASVSFDYQATDVISTFLSVNYLAGMQYSSWVSGVGTVYSELPSYYRTDIGLTADVTDNLVLRAGIKNIGDVRLDEEDTGYTTYELGRNYYVSAAYNF</sequence>
<keyword evidence="18" id="KW-1185">Reference proteome</keyword>
<dbReference type="InterPro" id="IPR037066">
    <property type="entry name" value="Plug_dom_sf"/>
</dbReference>
<keyword evidence="8 10" id="KW-0472">Membrane</keyword>
<dbReference type="PROSITE" id="PS01156">
    <property type="entry name" value="TONB_DEPENDENT_REC_2"/>
    <property type="match status" value="1"/>
</dbReference>
<reference evidence="17 18" key="1">
    <citation type="submission" date="2018-06" db="EMBL/GenBank/DDBJ databases">
        <title>Genomic Encyclopedia of Type Strains, Phase III (KMG-III): the genomes of soil and plant-associated and newly described type strains.</title>
        <authorList>
            <person name="Whitman W."/>
        </authorList>
    </citation>
    <scope>NUCLEOTIDE SEQUENCE [LARGE SCALE GENOMIC DNA]</scope>
    <source>
        <strain evidence="17 18">CECT 7732</strain>
    </source>
</reference>
<keyword evidence="7 11" id="KW-0798">TonB box</keyword>
<dbReference type="Gene3D" id="2.170.130.10">
    <property type="entry name" value="TonB-dependent receptor, plug domain"/>
    <property type="match status" value="1"/>
</dbReference>
<dbReference type="Pfam" id="PF00593">
    <property type="entry name" value="TonB_dep_Rec_b-barrel"/>
    <property type="match status" value="1"/>
</dbReference>
<keyword evidence="2 10" id="KW-0813">Transport</keyword>
<comment type="similarity">
    <text evidence="10 13">Belongs to the TonB-dependent receptor family.</text>
</comment>
<accession>A0A366D1P5</accession>
<evidence type="ECO:0000256" key="8">
    <source>
        <dbReference type="ARBA" id="ARBA00023136"/>
    </source>
</evidence>
<keyword evidence="9 10" id="KW-0998">Cell outer membrane</keyword>
<evidence type="ECO:0000256" key="11">
    <source>
        <dbReference type="PROSITE-ProRule" id="PRU10143"/>
    </source>
</evidence>
<dbReference type="InterPro" id="IPR012910">
    <property type="entry name" value="Plug_dom"/>
</dbReference>
<dbReference type="InterPro" id="IPR010916">
    <property type="entry name" value="TonB_box_CS"/>
</dbReference>
<evidence type="ECO:0000256" key="14">
    <source>
        <dbReference type="SAM" id="SignalP"/>
    </source>
</evidence>
<dbReference type="Pfam" id="PF07715">
    <property type="entry name" value="Plug"/>
    <property type="match status" value="1"/>
</dbReference>
<keyword evidence="3 10" id="KW-1134">Transmembrane beta strand</keyword>
<dbReference type="Proteomes" id="UP000252086">
    <property type="component" value="Unassembled WGS sequence"/>
</dbReference>
<evidence type="ECO:0000256" key="9">
    <source>
        <dbReference type="ARBA" id="ARBA00023237"/>
    </source>
</evidence>
<keyword evidence="17" id="KW-0675">Receptor</keyword>
<feature type="domain" description="TonB-dependent receptor-like beta-barrel" evidence="15">
    <location>
        <begin position="233"/>
        <end position="631"/>
    </location>
</feature>
<dbReference type="InterPro" id="IPR010917">
    <property type="entry name" value="TonB_rcpt_CS"/>
</dbReference>
<proteinExistence type="inferred from homology"/>
<dbReference type="PROSITE" id="PS00430">
    <property type="entry name" value="TONB_DEPENDENT_REC_1"/>
    <property type="match status" value="1"/>
</dbReference>
<dbReference type="PANTHER" id="PTHR30069:SF53">
    <property type="entry name" value="COLICIN I RECEPTOR-RELATED"/>
    <property type="match status" value="1"/>
</dbReference>
<evidence type="ECO:0000256" key="6">
    <source>
        <dbReference type="ARBA" id="ARBA00023065"/>
    </source>
</evidence>
<keyword evidence="5 14" id="KW-0732">Signal</keyword>
<dbReference type="InterPro" id="IPR000531">
    <property type="entry name" value="Beta-barrel_TonB"/>
</dbReference>
<protein>
    <submittedName>
        <fullName evidence="17">Outer membrane receptor for ferrienterochelin and colicins</fullName>
    </submittedName>
</protein>
<keyword evidence="4 10" id="KW-0812">Transmembrane</keyword>
<evidence type="ECO:0000259" key="15">
    <source>
        <dbReference type="Pfam" id="PF00593"/>
    </source>
</evidence>
<dbReference type="OrthoDB" id="9764669at2"/>
<dbReference type="InterPro" id="IPR039426">
    <property type="entry name" value="TonB-dep_rcpt-like"/>
</dbReference>
<dbReference type="Gene3D" id="2.40.170.20">
    <property type="entry name" value="TonB-dependent receptor, beta-barrel domain"/>
    <property type="match status" value="1"/>
</dbReference>
<dbReference type="EMBL" id="QNRF01000003">
    <property type="protein sequence ID" value="RBO83866.1"/>
    <property type="molecule type" value="Genomic_DNA"/>
</dbReference>
<evidence type="ECO:0000256" key="2">
    <source>
        <dbReference type="ARBA" id="ARBA00022448"/>
    </source>
</evidence>